<dbReference type="OrthoDB" id="98874at2"/>
<keyword evidence="3" id="KW-1185">Reference proteome</keyword>
<dbReference type="Gene3D" id="2.60.40.3140">
    <property type="match status" value="1"/>
</dbReference>
<accession>A0A4Q8QHW1</accession>
<feature type="signal peptide" evidence="1">
    <location>
        <begin position="1"/>
        <end position="20"/>
    </location>
</feature>
<evidence type="ECO:0000256" key="1">
    <source>
        <dbReference type="SAM" id="SignalP"/>
    </source>
</evidence>
<evidence type="ECO:0000313" key="3">
    <source>
        <dbReference type="Proteomes" id="UP000291981"/>
    </source>
</evidence>
<dbReference type="Gene3D" id="3.10.620.30">
    <property type="match status" value="1"/>
</dbReference>
<gene>
    <name evidence="2" type="ORF">EW142_07075</name>
</gene>
<name>A0A4Q8QHW1_9FLAO</name>
<dbReference type="Proteomes" id="UP000291981">
    <property type="component" value="Unassembled WGS sequence"/>
</dbReference>
<dbReference type="AlphaFoldDB" id="A0A4Q8QHW1"/>
<protein>
    <submittedName>
        <fullName evidence="2">DUF3857 domain-containing protein</fullName>
    </submittedName>
</protein>
<proteinExistence type="predicted"/>
<dbReference type="EMBL" id="SGIU01000001">
    <property type="protein sequence ID" value="TAI49554.1"/>
    <property type="molecule type" value="Genomic_DNA"/>
</dbReference>
<comment type="caution">
    <text evidence="2">The sequence shown here is derived from an EMBL/GenBank/DDBJ whole genome shotgun (WGS) entry which is preliminary data.</text>
</comment>
<dbReference type="RefSeq" id="WP_130611662.1">
    <property type="nucleotide sequence ID" value="NZ_SGIU01000001.1"/>
</dbReference>
<sequence length="656" mass="76528">MKNKYLLGLLVILFVSSVNAQTKAEFGKLTTKEKNFTSYQQDSTVNAVVLFEKGENHFKVVDSRIQLVKKYHTKIKILKREGFDQANISIRFYHNDGLKEKIRNIHAITHNGATQSILPQDEIYTTDLTENWSEKKFTFPTVQEGSILEYEYELVSPYFFNLTGWVFQSDIPKVYSEFYAEIPSNYIYNRTMIGSLKLDVNEASIKKNCFYVEGYSEPADCEKVLYAMKDIPAFKAEEEYMLASSNYISKIEFELSQYLRLNGTRAMYTKTWEDVDKELKRERDIGKQLTKSAFFEKNVPNELFEIEDDLARAKKIYDYIKKHFTWNKRYGIYQDSRVKAAFERKSGSVGEINLSLINLLNASDIEAEMLLMSTRQNGLLKKSHPVMSDFNYLVAKVNIDGKSYLLDATDKDLPFGVLPYRCLNYYGRVMDFKKGSYWYDIVPDKQNRMIFRSQVSFDHDEDLVKGTFDSFQTGYFALSKRKEMRGMTEDEYLSKMEESSNDDIEILEYTLKEKQSNAKTVAERFQFEWEGSLNNDQIYFNPFFIKFFGKNPLTLNERNYPVDFGHPRTYEFMMNLTVPEGYILKSLPDKKTLGLADKSATLRFECSQMNQNTITVLMSFNLRKSQYDISSYEGLKMLFGNAMDVLDNSLIVFEKS</sequence>
<dbReference type="Gene3D" id="2.60.120.1130">
    <property type="match status" value="1"/>
</dbReference>
<keyword evidence="1" id="KW-0732">Signal</keyword>
<organism evidence="2 3">
    <name type="scientific">Flagellimonas allohymeniacidonis</name>
    <dbReference type="NCBI Taxonomy" id="2517819"/>
    <lineage>
        <taxon>Bacteria</taxon>
        <taxon>Pseudomonadati</taxon>
        <taxon>Bacteroidota</taxon>
        <taxon>Flavobacteriia</taxon>
        <taxon>Flavobacteriales</taxon>
        <taxon>Flavobacteriaceae</taxon>
        <taxon>Flagellimonas</taxon>
    </lineage>
</organism>
<reference evidence="2 3" key="1">
    <citation type="submission" date="2019-02" db="EMBL/GenBank/DDBJ databases">
        <title>Draft genome sequence of Muricauda sp. 176CP4-71.</title>
        <authorList>
            <person name="Park J.-S."/>
        </authorList>
    </citation>
    <scope>NUCLEOTIDE SEQUENCE [LARGE SCALE GENOMIC DNA]</scope>
    <source>
        <strain evidence="2 3">176CP4-71</strain>
    </source>
</reference>
<evidence type="ECO:0000313" key="2">
    <source>
        <dbReference type="EMBL" id="TAI49554.1"/>
    </source>
</evidence>
<feature type="chain" id="PRO_5021018885" evidence="1">
    <location>
        <begin position="21"/>
        <end position="656"/>
    </location>
</feature>